<name>A0ABS3XYA9_9ACTN</name>
<feature type="transmembrane region" description="Helical" evidence="2">
    <location>
        <begin position="74"/>
        <end position="91"/>
    </location>
</feature>
<feature type="transmembrane region" description="Helical" evidence="2">
    <location>
        <begin position="132"/>
        <end position="151"/>
    </location>
</feature>
<feature type="transmembrane region" description="Helical" evidence="2">
    <location>
        <begin position="163"/>
        <end position="183"/>
    </location>
</feature>
<dbReference type="GeneID" id="96260681"/>
<sequence length="303" mass="30868">MLWVVTASLAAAACFAVAGVLQQRAAARRPDDEALSFRLLLRLLRQPMWLAGIALAFLAYGFQALALARGPLSLVQPLIVSELLFAIPLAAYIRRTHLAGRDWLGTAAVTFGLASALSAARPGGDSPTASPQGWLLALGSVGGLTVGALLCSRALTGPARASCMALAGGLVMGLQSVLLAATVDQLGEDPLALLTAWQTYLLVAASISGLLLIQSAFQSGPLAATMPVIDSTEPAVAIVVGTVLFGEHVRLGWPMGAVAAVGAALALTGIVLLDTSPTMGPLTEEGRTRGTDRARPGGGSGDS</sequence>
<protein>
    <submittedName>
        <fullName evidence="3">DMT family transporter</fullName>
    </submittedName>
</protein>
<reference evidence="3 4" key="1">
    <citation type="submission" date="2021-02" db="EMBL/GenBank/DDBJ databases">
        <title>Streptomyces spirodelae sp. nov., isolated from duckweed.</title>
        <authorList>
            <person name="Saimee Y."/>
            <person name="Duangmal K."/>
        </authorList>
    </citation>
    <scope>NUCLEOTIDE SEQUENCE [LARGE SCALE GENOMIC DNA]</scope>
    <source>
        <strain evidence="3 4">DSM 42105</strain>
    </source>
</reference>
<dbReference type="PANTHER" id="PTHR40761">
    <property type="entry name" value="CONSERVED INTEGRAL MEMBRANE ALANINE VALINE AND LEUCINE RICH PROTEIN-RELATED"/>
    <property type="match status" value="1"/>
</dbReference>
<organism evidence="3 4">
    <name type="scientific">Streptomyces smyrnaeus</name>
    <dbReference type="NCBI Taxonomy" id="1387713"/>
    <lineage>
        <taxon>Bacteria</taxon>
        <taxon>Bacillati</taxon>
        <taxon>Actinomycetota</taxon>
        <taxon>Actinomycetes</taxon>
        <taxon>Kitasatosporales</taxon>
        <taxon>Streptomycetaceae</taxon>
        <taxon>Streptomyces</taxon>
    </lineage>
</organism>
<evidence type="ECO:0000256" key="1">
    <source>
        <dbReference type="SAM" id="MobiDB-lite"/>
    </source>
</evidence>
<evidence type="ECO:0000313" key="3">
    <source>
        <dbReference type="EMBL" id="MBO8200349.1"/>
    </source>
</evidence>
<dbReference type="SUPFAM" id="SSF103481">
    <property type="entry name" value="Multidrug resistance efflux transporter EmrE"/>
    <property type="match status" value="2"/>
</dbReference>
<dbReference type="Proteomes" id="UP000721954">
    <property type="component" value="Unassembled WGS sequence"/>
</dbReference>
<dbReference type="NCBIfam" id="NF038012">
    <property type="entry name" value="DMT_1"/>
    <property type="match status" value="1"/>
</dbReference>
<dbReference type="InterPro" id="IPR037185">
    <property type="entry name" value="EmrE-like"/>
</dbReference>
<dbReference type="EMBL" id="JAFFZM010000011">
    <property type="protein sequence ID" value="MBO8200349.1"/>
    <property type="molecule type" value="Genomic_DNA"/>
</dbReference>
<proteinExistence type="predicted"/>
<keyword evidence="4" id="KW-1185">Reference proteome</keyword>
<comment type="caution">
    <text evidence="3">The sequence shown here is derived from an EMBL/GenBank/DDBJ whole genome shotgun (WGS) entry which is preliminary data.</text>
</comment>
<accession>A0ABS3XYA9</accession>
<feature type="transmembrane region" description="Helical" evidence="2">
    <location>
        <begin position="251"/>
        <end position="273"/>
    </location>
</feature>
<gene>
    <name evidence="3" type="ORF">JW613_18865</name>
</gene>
<dbReference type="RefSeq" id="WP_209212003.1">
    <property type="nucleotide sequence ID" value="NZ_JAFFZM010000011.1"/>
</dbReference>
<feature type="transmembrane region" description="Helical" evidence="2">
    <location>
        <begin position="6"/>
        <end position="27"/>
    </location>
</feature>
<evidence type="ECO:0000313" key="4">
    <source>
        <dbReference type="Proteomes" id="UP000721954"/>
    </source>
</evidence>
<feature type="transmembrane region" description="Helical" evidence="2">
    <location>
        <begin position="195"/>
        <end position="213"/>
    </location>
</feature>
<feature type="region of interest" description="Disordered" evidence="1">
    <location>
        <begin position="278"/>
        <end position="303"/>
    </location>
</feature>
<keyword evidence="2" id="KW-0472">Membrane</keyword>
<dbReference type="PANTHER" id="PTHR40761:SF1">
    <property type="entry name" value="CONSERVED INTEGRAL MEMBRANE ALANINE VALINE AND LEUCINE RICH PROTEIN-RELATED"/>
    <property type="match status" value="1"/>
</dbReference>
<feature type="transmembrane region" description="Helical" evidence="2">
    <location>
        <begin position="103"/>
        <end position="120"/>
    </location>
</feature>
<keyword evidence="2" id="KW-1133">Transmembrane helix</keyword>
<evidence type="ECO:0000256" key="2">
    <source>
        <dbReference type="SAM" id="Phobius"/>
    </source>
</evidence>
<feature type="transmembrane region" description="Helical" evidence="2">
    <location>
        <begin position="48"/>
        <end position="68"/>
    </location>
</feature>
<keyword evidence="2" id="KW-0812">Transmembrane</keyword>
<feature type="compositionally biased region" description="Basic and acidic residues" evidence="1">
    <location>
        <begin position="284"/>
        <end position="295"/>
    </location>
</feature>